<dbReference type="PANTHER" id="PTHR34475">
    <property type="match status" value="1"/>
</dbReference>
<feature type="transmembrane region" description="Helical" evidence="1">
    <location>
        <begin position="119"/>
        <end position="139"/>
    </location>
</feature>
<protein>
    <submittedName>
        <fullName evidence="3">DUF4115 domain-containing protein</fullName>
    </submittedName>
</protein>
<dbReference type="GO" id="GO:0003677">
    <property type="term" value="F:DNA binding"/>
    <property type="evidence" value="ECO:0007669"/>
    <property type="project" value="InterPro"/>
</dbReference>
<evidence type="ECO:0000313" key="4">
    <source>
        <dbReference type="Proteomes" id="UP000327424"/>
    </source>
</evidence>
<proteinExistence type="predicted"/>
<keyword evidence="1" id="KW-0472">Membrane</keyword>
<name>A0A5J6WPS4_MORMI</name>
<dbReference type="Proteomes" id="UP000327424">
    <property type="component" value="Chromosome"/>
</dbReference>
<keyword evidence="1" id="KW-0812">Transmembrane</keyword>
<dbReference type="RefSeq" id="WP_019441582.1">
    <property type="nucleotide sequence ID" value="NZ_ALOE01000019.1"/>
</dbReference>
<keyword evidence="4" id="KW-1185">Reference proteome</keyword>
<dbReference type="InterPro" id="IPR010982">
    <property type="entry name" value="Lambda_DNA-bd_dom_sf"/>
</dbReference>
<keyword evidence="1" id="KW-1133">Transmembrane helix</keyword>
<feature type="domain" description="Cytoskeleton protein RodZ-like C-terminal" evidence="2">
    <location>
        <begin position="249"/>
        <end position="320"/>
    </location>
</feature>
<dbReference type="AlphaFoldDB" id="A0A5J6WPS4"/>
<accession>A0A5J6WPS4</accession>
<dbReference type="InterPro" id="IPR025194">
    <property type="entry name" value="RodZ-like_C"/>
</dbReference>
<dbReference type="Gene3D" id="1.10.260.40">
    <property type="entry name" value="lambda repressor-like DNA-binding domains"/>
    <property type="match status" value="1"/>
</dbReference>
<gene>
    <name evidence="3" type="ORF">FR932_14285</name>
</gene>
<reference evidence="3 4" key="1">
    <citation type="submission" date="2019-09" db="EMBL/GenBank/DDBJ databases">
        <title>Hybrid Assembly of the complete Genome of the Deep-Sea Bacterium Moritella marina from long Nanopore and Illumina reads.</title>
        <authorList>
            <person name="Magin S."/>
            <person name="Georgoulis A."/>
            <person name="Papadimitriou K."/>
            <person name="Iliakis G."/>
            <person name="Vorgias C.E."/>
        </authorList>
    </citation>
    <scope>NUCLEOTIDE SEQUENCE [LARGE SCALE GENOMIC DNA]</scope>
    <source>
        <strain evidence="3 4">MP-1</strain>
    </source>
</reference>
<dbReference type="Pfam" id="PF13464">
    <property type="entry name" value="RodZ_C"/>
    <property type="match status" value="1"/>
</dbReference>
<evidence type="ECO:0000256" key="1">
    <source>
        <dbReference type="SAM" id="Phobius"/>
    </source>
</evidence>
<evidence type="ECO:0000313" key="3">
    <source>
        <dbReference type="EMBL" id="QFI38940.1"/>
    </source>
</evidence>
<dbReference type="EMBL" id="CP044399">
    <property type="protein sequence ID" value="QFI38940.1"/>
    <property type="molecule type" value="Genomic_DNA"/>
</dbReference>
<evidence type="ECO:0000259" key="2">
    <source>
        <dbReference type="Pfam" id="PF13464"/>
    </source>
</evidence>
<dbReference type="InterPro" id="IPR050400">
    <property type="entry name" value="Bact_Cytoskel_RodZ"/>
</dbReference>
<dbReference type="Pfam" id="PF13413">
    <property type="entry name" value="HTH_25"/>
    <property type="match status" value="1"/>
</dbReference>
<organism evidence="3 4">
    <name type="scientific">Moritella marina ATCC 15381</name>
    <dbReference type="NCBI Taxonomy" id="1202962"/>
    <lineage>
        <taxon>Bacteria</taxon>
        <taxon>Pseudomonadati</taxon>
        <taxon>Pseudomonadota</taxon>
        <taxon>Gammaproteobacteria</taxon>
        <taxon>Alteromonadales</taxon>
        <taxon>Moritellaceae</taxon>
        <taxon>Moritella</taxon>
    </lineage>
</organism>
<dbReference type="KEGG" id="mmaa:FR932_14285"/>
<sequence length="325" mass="35107">MTIDLETSKEAEKQDDIDVITAGQLLRDARIALDISVQQVSDNINLKLSVINNIEESVIDKGISQTFMRGYIRCYARYLKIAENDVLCAYDRQNAACEDQAALQSFSRRTKLEANDNRLMLVSYGIIGFMLVVFLIWGLRGDDIEIVVPESNVTPVAELAVVPEVIATVPEVALENDDVANEEVANDDVTPAVTAPEKTATDLTTTITPPSADQAQTIAVKQPAVAPVASSTLTNVIDTKPAVIESSLVLAFAGDCWIQIKDSNGKTLSTGVRKAGQTIKLQGLAPLSIKLGAPEQVTLSYAGEPVDLSTFKQGRLAKFKLPFKA</sequence>
<dbReference type="PANTHER" id="PTHR34475:SF1">
    <property type="entry name" value="CYTOSKELETON PROTEIN RODZ"/>
    <property type="match status" value="1"/>
</dbReference>
<dbReference type="OrthoDB" id="9790252at2"/>